<dbReference type="AlphaFoldDB" id="A0AAU7LWQ0"/>
<organism evidence="2">
    <name type="scientific">Polaromonas hydrogenivorans</name>
    <dbReference type="NCBI Taxonomy" id="335476"/>
    <lineage>
        <taxon>Bacteria</taxon>
        <taxon>Pseudomonadati</taxon>
        <taxon>Pseudomonadota</taxon>
        <taxon>Betaproteobacteria</taxon>
        <taxon>Burkholderiales</taxon>
        <taxon>Comamonadaceae</taxon>
        <taxon>Polaromonas</taxon>
    </lineage>
</organism>
<accession>A0AAU7LWQ0</accession>
<reference evidence="2" key="1">
    <citation type="submission" date="2024-05" db="EMBL/GenBank/DDBJ databases">
        <authorList>
            <person name="Bunk B."/>
            <person name="Swiderski J."/>
            <person name="Sproer C."/>
            <person name="Thiel V."/>
        </authorList>
    </citation>
    <scope>NUCLEOTIDE SEQUENCE</scope>
    <source>
        <strain evidence="2">DSM 17735</strain>
    </source>
</reference>
<gene>
    <name evidence="2" type="ORF">ABLV49_10015</name>
</gene>
<proteinExistence type="predicted"/>
<dbReference type="EMBL" id="CP157675">
    <property type="protein sequence ID" value="XBP72107.1"/>
    <property type="molecule type" value="Genomic_DNA"/>
</dbReference>
<evidence type="ECO:0000313" key="2">
    <source>
        <dbReference type="EMBL" id="XBP72107.1"/>
    </source>
</evidence>
<dbReference type="RefSeq" id="WP_349281437.1">
    <property type="nucleotide sequence ID" value="NZ_CBCSCU010000002.1"/>
</dbReference>
<evidence type="ECO:0000256" key="1">
    <source>
        <dbReference type="SAM" id="MobiDB-lite"/>
    </source>
</evidence>
<protein>
    <submittedName>
        <fullName evidence="2">Uncharacterized protein</fullName>
    </submittedName>
</protein>
<sequence length="91" mass="9865">MPSKESAQFTIRAMVTKRLIEKAPLESRRGRNRICYRLAEGGKAVLDPRRLASSEAGTKAEVGAGMGAEELPSGVSEMPEIGPEEASFRVF</sequence>
<feature type="region of interest" description="Disordered" evidence="1">
    <location>
        <begin position="52"/>
        <end position="79"/>
    </location>
</feature>
<name>A0AAU7LWQ0_9BURK</name>